<dbReference type="InterPro" id="IPR024826">
    <property type="entry name" value="DNA_pol_delta/II_ssu"/>
</dbReference>
<dbReference type="PANTHER" id="PTHR10416">
    <property type="entry name" value="DNA POLYMERASE DELTA SUBUNIT 2"/>
    <property type="match status" value="1"/>
</dbReference>
<accession>A0ABP0HEN9</accession>
<evidence type="ECO:0000259" key="3">
    <source>
        <dbReference type="Pfam" id="PF04042"/>
    </source>
</evidence>
<comment type="caution">
    <text evidence="4">The sequence shown here is derived from an EMBL/GenBank/DDBJ whole genome shotgun (WGS) entry which is preliminary data.</text>
</comment>
<dbReference type="Gene3D" id="3.60.21.50">
    <property type="match status" value="1"/>
</dbReference>
<comment type="similarity">
    <text evidence="1">Belongs to the DNA polymerase delta/II small subunit family.</text>
</comment>
<dbReference type="EMBL" id="CAXAMN010000311">
    <property type="protein sequence ID" value="CAK8987619.1"/>
    <property type="molecule type" value="Genomic_DNA"/>
</dbReference>
<protein>
    <recommendedName>
        <fullName evidence="3">DNA polymerase alpha/delta/epsilon subunit B domain-containing protein</fullName>
    </recommendedName>
</protein>
<feature type="non-terminal residue" evidence="4">
    <location>
        <position position="1"/>
    </location>
</feature>
<dbReference type="InterPro" id="IPR007185">
    <property type="entry name" value="DNA_pol_a/d/e_bsu"/>
</dbReference>
<keyword evidence="5" id="KW-1185">Reference proteome</keyword>
<organism evidence="4 5">
    <name type="scientific">Durusdinium trenchii</name>
    <dbReference type="NCBI Taxonomy" id="1381693"/>
    <lineage>
        <taxon>Eukaryota</taxon>
        <taxon>Sar</taxon>
        <taxon>Alveolata</taxon>
        <taxon>Dinophyceae</taxon>
        <taxon>Suessiales</taxon>
        <taxon>Symbiodiniaceae</taxon>
        <taxon>Durusdinium</taxon>
    </lineage>
</organism>
<evidence type="ECO:0000256" key="1">
    <source>
        <dbReference type="ARBA" id="ARBA00006035"/>
    </source>
</evidence>
<proteinExistence type="inferred from homology"/>
<feature type="domain" description="DNA polymerase alpha/delta/epsilon subunit B" evidence="3">
    <location>
        <begin position="10"/>
        <end position="60"/>
    </location>
</feature>
<gene>
    <name evidence="4" type="ORF">CCMP2556_LOCUS943</name>
</gene>
<sequence>DLLRCAKLEPLEALEKCLEARHLAPTAPDTLPTQPFEETDPFVIDAVPHVLFSGGHDKFASKWHSSGQGGTQCICVPAFWKHPAIVLVNLRDPKDLRLEEFASK</sequence>
<evidence type="ECO:0000256" key="2">
    <source>
        <dbReference type="ARBA" id="ARBA00022705"/>
    </source>
</evidence>
<name>A0ABP0HEN9_9DINO</name>
<evidence type="ECO:0000313" key="5">
    <source>
        <dbReference type="Proteomes" id="UP001642484"/>
    </source>
</evidence>
<keyword evidence="2" id="KW-0235">DNA replication</keyword>
<dbReference type="Proteomes" id="UP001642484">
    <property type="component" value="Unassembled WGS sequence"/>
</dbReference>
<dbReference type="PANTHER" id="PTHR10416:SF0">
    <property type="entry name" value="DNA POLYMERASE DELTA SUBUNIT 2"/>
    <property type="match status" value="1"/>
</dbReference>
<reference evidence="4 5" key="1">
    <citation type="submission" date="2024-02" db="EMBL/GenBank/DDBJ databases">
        <authorList>
            <person name="Chen Y."/>
            <person name="Shah S."/>
            <person name="Dougan E. K."/>
            <person name="Thang M."/>
            <person name="Chan C."/>
        </authorList>
    </citation>
    <scope>NUCLEOTIDE SEQUENCE [LARGE SCALE GENOMIC DNA]</scope>
</reference>
<evidence type="ECO:0000313" key="4">
    <source>
        <dbReference type="EMBL" id="CAK8987619.1"/>
    </source>
</evidence>
<dbReference type="Pfam" id="PF04042">
    <property type="entry name" value="DNA_pol_E_B"/>
    <property type="match status" value="1"/>
</dbReference>